<dbReference type="Pfam" id="PF26130">
    <property type="entry name" value="PB1-like"/>
    <property type="match status" value="1"/>
</dbReference>
<keyword evidence="4" id="KW-1185">Reference proteome</keyword>
<evidence type="ECO:0000313" key="4">
    <source>
        <dbReference type="Proteomes" id="UP001152523"/>
    </source>
</evidence>
<proteinExistence type="predicted"/>
<dbReference type="EMBL" id="CAMAPF010000972">
    <property type="protein sequence ID" value="CAH9132757.1"/>
    <property type="molecule type" value="Genomic_DNA"/>
</dbReference>
<feature type="compositionally biased region" description="Acidic residues" evidence="1">
    <location>
        <begin position="129"/>
        <end position="158"/>
    </location>
</feature>
<feature type="compositionally biased region" description="Basic and acidic residues" evidence="1">
    <location>
        <begin position="159"/>
        <end position="173"/>
    </location>
</feature>
<comment type="caution">
    <text evidence="3">The sequence shown here is derived from an EMBL/GenBank/DDBJ whole genome shotgun (WGS) entry which is preliminary data.</text>
</comment>
<sequence>MFEFVELVIHHGGNFVSSPHSMYVGGAVDIIKVDPDFISFPHLMKSLQSGTYGNISELFFKRPEEPMELLRPLFNDESTLHLIEMASRCGKCEIYAHHGLDEPEILEIPVLPVPGADEGDANVHGDGNDNIEIESDGDGEASEEETEDTIQDDGEDEEHQDRHGHEQNTHNETSEDEDSVEYDSSNPPS</sequence>
<evidence type="ECO:0000259" key="2">
    <source>
        <dbReference type="Pfam" id="PF26130"/>
    </source>
</evidence>
<protein>
    <recommendedName>
        <fullName evidence="2">PB1-like domain-containing protein</fullName>
    </recommendedName>
</protein>
<feature type="domain" description="PB1-like" evidence="2">
    <location>
        <begin position="1"/>
        <end position="98"/>
    </location>
</feature>
<name>A0AAV0FB50_9ASTE</name>
<dbReference type="AlphaFoldDB" id="A0AAV0FB50"/>
<reference evidence="3" key="1">
    <citation type="submission" date="2022-07" db="EMBL/GenBank/DDBJ databases">
        <authorList>
            <person name="Macas J."/>
            <person name="Novak P."/>
            <person name="Neumann P."/>
        </authorList>
    </citation>
    <scope>NUCLEOTIDE SEQUENCE</scope>
</reference>
<dbReference type="Proteomes" id="UP001152523">
    <property type="component" value="Unassembled WGS sequence"/>
</dbReference>
<evidence type="ECO:0000313" key="3">
    <source>
        <dbReference type="EMBL" id="CAH9132757.1"/>
    </source>
</evidence>
<feature type="region of interest" description="Disordered" evidence="1">
    <location>
        <begin position="112"/>
        <end position="189"/>
    </location>
</feature>
<organism evidence="3 4">
    <name type="scientific">Cuscuta epithymum</name>
    <dbReference type="NCBI Taxonomy" id="186058"/>
    <lineage>
        <taxon>Eukaryota</taxon>
        <taxon>Viridiplantae</taxon>
        <taxon>Streptophyta</taxon>
        <taxon>Embryophyta</taxon>
        <taxon>Tracheophyta</taxon>
        <taxon>Spermatophyta</taxon>
        <taxon>Magnoliopsida</taxon>
        <taxon>eudicotyledons</taxon>
        <taxon>Gunneridae</taxon>
        <taxon>Pentapetalae</taxon>
        <taxon>asterids</taxon>
        <taxon>lamiids</taxon>
        <taxon>Solanales</taxon>
        <taxon>Convolvulaceae</taxon>
        <taxon>Cuscuteae</taxon>
        <taxon>Cuscuta</taxon>
        <taxon>Cuscuta subgen. Cuscuta</taxon>
    </lineage>
</organism>
<dbReference type="InterPro" id="IPR058594">
    <property type="entry name" value="PB1-like_dom_pln"/>
</dbReference>
<evidence type="ECO:0000256" key="1">
    <source>
        <dbReference type="SAM" id="MobiDB-lite"/>
    </source>
</evidence>
<accession>A0AAV0FB50</accession>
<gene>
    <name evidence="3" type="ORF">CEPIT_LOCUS32429</name>
</gene>